<keyword evidence="2" id="KW-1185">Reference proteome</keyword>
<feature type="non-terminal residue" evidence="1">
    <location>
        <position position="1"/>
    </location>
</feature>
<evidence type="ECO:0000313" key="1">
    <source>
        <dbReference type="EMBL" id="GMT20847.1"/>
    </source>
</evidence>
<organism evidence="1 2">
    <name type="scientific">Pristionchus fissidentatus</name>
    <dbReference type="NCBI Taxonomy" id="1538716"/>
    <lineage>
        <taxon>Eukaryota</taxon>
        <taxon>Metazoa</taxon>
        <taxon>Ecdysozoa</taxon>
        <taxon>Nematoda</taxon>
        <taxon>Chromadorea</taxon>
        <taxon>Rhabditida</taxon>
        <taxon>Rhabditina</taxon>
        <taxon>Diplogasteromorpha</taxon>
        <taxon>Diplogasteroidea</taxon>
        <taxon>Neodiplogasteridae</taxon>
        <taxon>Pristionchus</taxon>
    </lineage>
</organism>
<proteinExistence type="predicted"/>
<evidence type="ECO:0000313" key="2">
    <source>
        <dbReference type="Proteomes" id="UP001432322"/>
    </source>
</evidence>
<protein>
    <submittedName>
        <fullName evidence="1">Uncharacterized protein</fullName>
    </submittedName>
</protein>
<accession>A0AAV5VS43</accession>
<dbReference type="AlphaFoldDB" id="A0AAV5VS43"/>
<dbReference type="EMBL" id="BTSY01000003">
    <property type="protein sequence ID" value="GMT20847.1"/>
    <property type="molecule type" value="Genomic_DNA"/>
</dbReference>
<reference evidence="1" key="1">
    <citation type="submission" date="2023-10" db="EMBL/GenBank/DDBJ databases">
        <title>Genome assembly of Pristionchus species.</title>
        <authorList>
            <person name="Yoshida K."/>
            <person name="Sommer R.J."/>
        </authorList>
    </citation>
    <scope>NUCLEOTIDE SEQUENCE</scope>
    <source>
        <strain evidence="1">RS5133</strain>
    </source>
</reference>
<gene>
    <name evidence="1" type="ORF">PFISCL1PPCAC_12144</name>
</gene>
<sequence>NRITIEFPSKLAEETMKTLITNHEGVKFIISVRCTMWTHELAKAMDTFGLLLGRPLIDFVRNNSLGGIELNCEHPG</sequence>
<feature type="non-terminal residue" evidence="1">
    <location>
        <position position="76"/>
    </location>
</feature>
<dbReference type="Proteomes" id="UP001432322">
    <property type="component" value="Unassembled WGS sequence"/>
</dbReference>
<comment type="caution">
    <text evidence="1">The sequence shown here is derived from an EMBL/GenBank/DDBJ whole genome shotgun (WGS) entry which is preliminary data.</text>
</comment>
<name>A0AAV5VS43_9BILA</name>